<comment type="subcellular location">
    <subcellularLocation>
        <location evidence="1 5">Cytoplasm</location>
    </subcellularLocation>
</comment>
<dbReference type="GO" id="GO:0005737">
    <property type="term" value="C:cytoplasm"/>
    <property type="evidence" value="ECO:0007669"/>
    <property type="project" value="UniProtKB-SubCell"/>
</dbReference>
<keyword evidence="10" id="KW-1185">Reference proteome</keyword>
<evidence type="ECO:0000256" key="6">
    <source>
        <dbReference type="SAM" id="MobiDB-lite"/>
    </source>
</evidence>
<dbReference type="Pfam" id="PF02631">
    <property type="entry name" value="RecX_HTH2"/>
    <property type="match status" value="1"/>
</dbReference>
<evidence type="ECO:0000256" key="5">
    <source>
        <dbReference type="HAMAP-Rule" id="MF_01114"/>
    </source>
</evidence>
<feature type="region of interest" description="Disordered" evidence="6">
    <location>
        <begin position="28"/>
        <end position="69"/>
    </location>
</feature>
<evidence type="ECO:0000256" key="1">
    <source>
        <dbReference type="ARBA" id="ARBA00004496"/>
    </source>
</evidence>
<protein>
    <recommendedName>
        <fullName evidence="3 5">Regulatory protein RecX</fullName>
    </recommendedName>
</protein>
<dbReference type="PANTHER" id="PTHR33602:SF1">
    <property type="entry name" value="REGULATORY PROTEIN RECX FAMILY PROTEIN"/>
    <property type="match status" value="1"/>
</dbReference>
<dbReference type="OrthoDB" id="5244465at2"/>
<sequence length="231" mass="25533">MSDSKIEALKDTLARYESGELSSDLFAGDAELSSAAPRSRQQAGQRQAETPADQAAQAPAERAPAAEEQYGKARAVVLRKLTGSAKSRHQLAEALREKEYSEEVITRVLDRMEEVQLIDDAAFARTWVRTRHELKGLGTAALRRELQDKGVSAEHIEAALEQLTAEDEDAAARELIEAKLRGVVIPIGNGVQDRKEREKITRRLVSMLGRRGHTPAAAFQLVREELDRRAA</sequence>
<dbReference type="Proteomes" id="UP000460157">
    <property type="component" value="Unassembled WGS sequence"/>
</dbReference>
<evidence type="ECO:0000313" key="9">
    <source>
        <dbReference type="EMBL" id="MVT26198.1"/>
    </source>
</evidence>
<gene>
    <name evidence="5" type="primary">recX</name>
    <name evidence="9" type="ORF">GNZ21_07475</name>
</gene>
<comment type="caution">
    <text evidence="9">The sequence shown here is derived from an EMBL/GenBank/DDBJ whole genome shotgun (WGS) entry which is preliminary data.</text>
</comment>
<feature type="domain" description="RecX second three-helical" evidence="7">
    <location>
        <begin position="119"/>
        <end position="160"/>
    </location>
</feature>
<comment type="similarity">
    <text evidence="2 5">Belongs to the RecX family.</text>
</comment>
<organism evidence="9 10">
    <name type="scientific">Nesterenkonia alkaliphila</name>
    <dbReference type="NCBI Taxonomy" id="1463631"/>
    <lineage>
        <taxon>Bacteria</taxon>
        <taxon>Bacillati</taxon>
        <taxon>Actinomycetota</taxon>
        <taxon>Actinomycetes</taxon>
        <taxon>Micrococcales</taxon>
        <taxon>Micrococcaceae</taxon>
        <taxon>Nesterenkonia</taxon>
    </lineage>
</organism>
<dbReference type="InterPro" id="IPR003783">
    <property type="entry name" value="Regulatory_RecX"/>
</dbReference>
<dbReference type="AlphaFoldDB" id="A0A7K1UI98"/>
<accession>A0A7K1UI98</accession>
<dbReference type="Gene3D" id="1.10.10.10">
    <property type="entry name" value="Winged helix-like DNA-binding domain superfamily/Winged helix DNA-binding domain"/>
    <property type="match status" value="2"/>
</dbReference>
<evidence type="ECO:0000313" key="10">
    <source>
        <dbReference type="Proteomes" id="UP000460157"/>
    </source>
</evidence>
<dbReference type="Pfam" id="PF21982">
    <property type="entry name" value="RecX_HTH1"/>
    <property type="match status" value="1"/>
</dbReference>
<dbReference type="GO" id="GO:0006282">
    <property type="term" value="P:regulation of DNA repair"/>
    <property type="evidence" value="ECO:0007669"/>
    <property type="project" value="UniProtKB-UniRule"/>
</dbReference>
<dbReference type="RefSeq" id="WP_157322904.1">
    <property type="nucleotide sequence ID" value="NZ_BMFX01000006.1"/>
</dbReference>
<comment type="function">
    <text evidence="5">Modulates RecA activity.</text>
</comment>
<keyword evidence="4 5" id="KW-0963">Cytoplasm</keyword>
<evidence type="ECO:0000256" key="4">
    <source>
        <dbReference type="ARBA" id="ARBA00022490"/>
    </source>
</evidence>
<feature type="domain" description="RecX first three-helical" evidence="8">
    <location>
        <begin position="73"/>
        <end position="112"/>
    </location>
</feature>
<dbReference type="InterPro" id="IPR053924">
    <property type="entry name" value="RecX_HTH_2nd"/>
</dbReference>
<proteinExistence type="inferred from homology"/>
<name>A0A7K1UI98_9MICC</name>
<dbReference type="HAMAP" id="MF_01114">
    <property type="entry name" value="RecX"/>
    <property type="match status" value="1"/>
</dbReference>
<evidence type="ECO:0000259" key="7">
    <source>
        <dbReference type="Pfam" id="PF02631"/>
    </source>
</evidence>
<dbReference type="PANTHER" id="PTHR33602">
    <property type="entry name" value="REGULATORY PROTEIN RECX FAMILY PROTEIN"/>
    <property type="match status" value="1"/>
</dbReference>
<dbReference type="InterPro" id="IPR036388">
    <property type="entry name" value="WH-like_DNA-bd_sf"/>
</dbReference>
<evidence type="ECO:0000256" key="3">
    <source>
        <dbReference type="ARBA" id="ARBA00018111"/>
    </source>
</evidence>
<dbReference type="InterPro" id="IPR053926">
    <property type="entry name" value="RecX_HTH_1st"/>
</dbReference>
<evidence type="ECO:0000259" key="8">
    <source>
        <dbReference type="Pfam" id="PF21982"/>
    </source>
</evidence>
<dbReference type="EMBL" id="WRPM01000051">
    <property type="protein sequence ID" value="MVT26198.1"/>
    <property type="molecule type" value="Genomic_DNA"/>
</dbReference>
<evidence type="ECO:0000256" key="2">
    <source>
        <dbReference type="ARBA" id="ARBA00009695"/>
    </source>
</evidence>
<feature type="compositionally biased region" description="Low complexity" evidence="6">
    <location>
        <begin position="47"/>
        <end position="68"/>
    </location>
</feature>
<reference evidence="9 10" key="1">
    <citation type="submission" date="2019-12" db="EMBL/GenBank/DDBJ databases">
        <title>Nesterenkonia muleiensis sp. nov., a novel actinobacterium isolated from sap of Populus euphratica.</title>
        <authorList>
            <person name="Wang R."/>
        </authorList>
    </citation>
    <scope>NUCLEOTIDE SEQUENCE [LARGE SCALE GENOMIC DNA]</scope>
    <source>
        <strain evidence="9 10">F10</strain>
    </source>
</reference>